<dbReference type="EMBL" id="CP000510">
    <property type="protein sequence ID" value="ABM04185.1"/>
    <property type="molecule type" value="Genomic_DNA"/>
</dbReference>
<reference evidence="1 2" key="1">
    <citation type="submission" date="2007-01" db="EMBL/GenBank/DDBJ databases">
        <title>Complete sequence of Psychromonas ingrahamii 37.</title>
        <authorList>
            <consortium name="US DOE Joint Genome Institute"/>
            <person name="Copeland A."/>
            <person name="Lucas S."/>
            <person name="Lapidus A."/>
            <person name="Barry K."/>
            <person name="Detter J.C."/>
            <person name="Glavina del Rio T."/>
            <person name="Hammon N."/>
            <person name="Israni S."/>
            <person name="Dalin E."/>
            <person name="Tice H."/>
            <person name="Pitluck S."/>
            <person name="Thompson L.S."/>
            <person name="Brettin T."/>
            <person name="Bruce D."/>
            <person name="Han C."/>
            <person name="Tapia R."/>
            <person name="Schmutz J."/>
            <person name="Larimer F."/>
            <person name="Land M."/>
            <person name="Hauser L."/>
            <person name="Kyrpides N."/>
            <person name="Ivanova N."/>
            <person name="Staley J."/>
            <person name="Richardson P."/>
        </authorList>
    </citation>
    <scope>NUCLEOTIDE SEQUENCE [LARGE SCALE GENOMIC DNA]</scope>
    <source>
        <strain evidence="1 2">37</strain>
    </source>
</reference>
<dbReference type="AlphaFoldDB" id="A1SXH0"/>
<accession>A1SXH0</accession>
<name>A1SXH0_PSYIN</name>
<protein>
    <submittedName>
        <fullName evidence="1">Uncharacterized protein</fullName>
    </submittedName>
</protein>
<evidence type="ECO:0000313" key="1">
    <source>
        <dbReference type="EMBL" id="ABM04185.1"/>
    </source>
</evidence>
<dbReference type="OrthoDB" id="6213638at2"/>
<dbReference type="eggNOG" id="ENOG503027T">
    <property type="taxonomic scope" value="Bacteria"/>
</dbReference>
<dbReference type="KEGG" id="pin:Ping_2454"/>
<keyword evidence="2" id="KW-1185">Reference proteome</keyword>
<dbReference type="RefSeq" id="WP_011770745.1">
    <property type="nucleotide sequence ID" value="NC_008709.1"/>
</dbReference>
<proteinExistence type="predicted"/>
<gene>
    <name evidence="1" type="ordered locus">Ping_2454</name>
</gene>
<evidence type="ECO:0000313" key="2">
    <source>
        <dbReference type="Proteomes" id="UP000000639"/>
    </source>
</evidence>
<organism evidence="1 2">
    <name type="scientific">Psychromonas ingrahamii (strain DSM 17664 / CCUG 51855 / 37)</name>
    <dbReference type="NCBI Taxonomy" id="357804"/>
    <lineage>
        <taxon>Bacteria</taxon>
        <taxon>Pseudomonadati</taxon>
        <taxon>Pseudomonadota</taxon>
        <taxon>Gammaproteobacteria</taxon>
        <taxon>Alteromonadales</taxon>
        <taxon>Psychromonadaceae</taxon>
        <taxon>Psychromonas</taxon>
    </lineage>
</organism>
<sequence length="199" mass="22159">MKKIISALGLMYLSACTMQPARPVQPDEQGPVNSEESQCIGSVELDPQVAQLFAVSDDREMLQRALGSPEQGKLCQGKVYQLKPGQTLPLHRSWNSTNPSSQMGSWWAFNKPTGKVSLYRNDYEICYQWSPLDKLTQCQLKAGAKVVIGNGQSAQCSAYLSYPVSAVQQVYIENSSESMQDCEQFDGVFKWQSDMIESN</sequence>
<dbReference type="HOGENOM" id="CLU_104969_0_0_6"/>
<dbReference type="Proteomes" id="UP000000639">
    <property type="component" value="Chromosome"/>
</dbReference>